<dbReference type="PANTHER" id="PTHR43014:SF2">
    <property type="entry name" value="MERCURIC REDUCTASE"/>
    <property type="match status" value="1"/>
</dbReference>
<feature type="domain" description="Pyridine nucleotide-disulphide oxidoreductase dimerisation" evidence="5">
    <location>
        <begin position="329"/>
        <end position="430"/>
    </location>
</feature>
<organism evidence="7 8">
    <name type="scientific">Kineococcus mangrovi</name>
    <dbReference type="NCBI Taxonomy" id="1660183"/>
    <lineage>
        <taxon>Bacteria</taxon>
        <taxon>Bacillati</taxon>
        <taxon>Actinomycetota</taxon>
        <taxon>Actinomycetes</taxon>
        <taxon>Kineosporiales</taxon>
        <taxon>Kineosporiaceae</taxon>
        <taxon>Kineococcus</taxon>
    </lineage>
</organism>
<dbReference type="PIRSF" id="PIRSF000350">
    <property type="entry name" value="Mercury_reductase_MerA"/>
    <property type="match status" value="1"/>
</dbReference>
<dbReference type="RefSeq" id="WP_370718763.1">
    <property type="nucleotide sequence ID" value="NZ_JBGGTQ010000004.1"/>
</dbReference>
<dbReference type="InterPro" id="IPR016156">
    <property type="entry name" value="FAD/NAD-linked_Rdtase_dimer_sf"/>
</dbReference>
<feature type="domain" description="FAD/NAD(P)-binding" evidence="6">
    <location>
        <begin position="10"/>
        <end position="310"/>
    </location>
</feature>
<evidence type="ECO:0000259" key="6">
    <source>
        <dbReference type="Pfam" id="PF07992"/>
    </source>
</evidence>
<dbReference type="SUPFAM" id="SSF51905">
    <property type="entry name" value="FAD/NAD(P)-binding domain"/>
    <property type="match status" value="1"/>
</dbReference>
<keyword evidence="3" id="KW-0285">Flavoprotein</keyword>
<dbReference type="InterPro" id="IPR004099">
    <property type="entry name" value="Pyr_nucl-diS_OxRdtase_dimer"/>
</dbReference>
<dbReference type="PANTHER" id="PTHR43014">
    <property type="entry name" value="MERCURIC REDUCTASE"/>
    <property type="match status" value="1"/>
</dbReference>
<gene>
    <name evidence="7" type="ORF">AB2L28_10940</name>
</gene>
<evidence type="ECO:0000256" key="3">
    <source>
        <dbReference type="ARBA" id="ARBA00022630"/>
    </source>
</evidence>
<dbReference type="Proteomes" id="UP001566476">
    <property type="component" value="Unassembled WGS sequence"/>
</dbReference>
<dbReference type="InterPro" id="IPR001100">
    <property type="entry name" value="Pyr_nuc-diS_OxRdtase"/>
</dbReference>
<comment type="cofactor">
    <cofactor evidence="1">
        <name>FAD</name>
        <dbReference type="ChEBI" id="CHEBI:57692"/>
    </cofactor>
</comment>
<evidence type="ECO:0000313" key="7">
    <source>
        <dbReference type="EMBL" id="MEZ0492751.1"/>
    </source>
</evidence>
<evidence type="ECO:0000313" key="8">
    <source>
        <dbReference type="Proteomes" id="UP001566476"/>
    </source>
</evidence>
<comment type="similarity">
    <text evidence="2">Belongs to the class-I pyridine nucleotide-disulfide oxidoreductase family.</text>
</comment>
<keyword evidence="8" id="KW-1185">Reference proteome</keyword>
<evidence type="ECO:0000256" key="1">
    <source>
        <dbReference type="ARBA" id="ARBA00001974"/>
    </source>
</evidence>
<dbReference type="InterPro" id="IPR036188">
    <property type="entry name" value="FAD/NAD-bd_sf"/>
</dbReference>
<comment type="caution">
    <text evidence="7">The sequence shown here is derived from an EMBL/GenBank/DDBJ whole genome shotgun (WGS) entry which is preliminary data.</text>
</comment>
<dbReference type="EMBL" id="JBGGTQ010000004">
    <property type="protein sequence ID" value="MEZ0492751.1"/>
    <property type="molecule type" value="Genomic_DNA"/>
</dbReference>
<keyword evidence="7" id="KW-0560">Oxidoreductase</keyword>
<accession>A0ABV4I261</accession>
<dbReference type="Pfam" id="PF02852">
    <property type="entry name" value="Pyr_redox_dim"/>
    <property type="match status" value="1"/>
</dbReference>
<dbReference type="Gene3D" id="3.50.50.60">
    <property type="entry name" value="FAD/NAD(P)-binding domain"/>
    <property type="match status" value="2"/>
</dbReference>
<name>A0ABV4I261_9ACTN</name>
<sequence>MTTPTRAAVDVVVVGSGSGGKMVAQQLAGAGRRVVLVERGYVGGFCPFLACVPAKSLLLSARAELSWVAARAVRDEAASHRDDSGAAAQLSGDGVEVVRGSATRVAPGVVEVDLHSGGHRVVEAAHVVVGTGSASVRPPLPGLDGAATWTSEEALSAADLPDRLVVLGGGPVAVELAQAYRGLGSEVTLVQRGPHLLSREPSWVGGVLADALTADGVDVRTGDPAVEVVDGGLRLESGAVLGFDRLLLATGRAPVTGGFGFPDDWLTEAGALRTDARCRVVGDDGPVEGLFAVGDVTGVSDYTHTANHQARTVVAELLGRGRDADYSAIPRAVYTDPTVFCVGATSGARSARFEVRQVERADLVELSRRREVTGAVELFVDDAGVLVGAACVGPDADSWGAELALAVRARLDVDLLWHHVRAFPTWSEAIFPALEELHGASAP</sequence>
<evidence type="ECO:0000259" key="5">
    <source>
        <dbReference type="Pfam" id="PF02852"/>
    </source>
</evidence>
<dbReference type="InterPro" id="IPR023753">
    <property type="entry name" value="FAD/NAD-binding_dom"/>
</dbReference>
<reference evidence="7 8" key="1">
    <citation type="submission" date="2024-07" db="EMBL/GenBank/DDBJ databases">
        <authorList>
            <person name="Thanompreechachai J."/>
            <person name="Duangmal K."/>
        </authorList>
    </citation>
    <scope>NUCLEOTIDE SEQUENCE [LARGE SCALE GENOMIC DNA]</scope>
    <source>
        <strain evidence="7 8">TBRC 1896</strain>
    </source>
</reference>
<dbReference type="PRINTS" id="PR00411">
    <property type="entry name" value="PNDRDTASEI"/>
</dbReference>
<dbReference type="SUPFAM" id="SSF55424">
    <property type="entry name" value="FAD/NAD-linked reductases, dimerisation (C-terminal) domain"/>
    <property type="match status" value="1"/>
</dbReference>
<keyword evidence="4" id="KW-0274">FAD</keyword>
<evidence type="ECO:0000256" key="2">
    <source>
        <dbReference type="ARBA" id="ARBA00007532"/>
    </source>
</evidence>
<proteinExistence type="inferred from homology"/>
<evidence type="ECO:0000256" key="4">
    <source>
        <dbReference type="ARBA" id="ARBA00022827"/>
    </source>
</evidence>
<dbReference type="EC" id="1.-.-.-" evidence="7"/>
<dbReference type="GO" id="GO:0016491">
    <property type="term" value="F:oxidoreductase activity"/>
    <property type="evidence" value="ECO:0007669"/>
    <property type="project" value="UniProtKB-KW"/>
</dbReference>
<protein>
    <submittedName>
        <fullName evidence="7">NAD(P)/FAD-dependent oxidoreductase</fullName>
        <ecNumber evidence="7">1.-.-.-</ecNumber>
    </submittedName>
</protein>
<dbReference type="Gene3D" id="3.30.390.30">
    <property type="match status" value="1"/>
</dbReference>
<dbReference type="PRINTS" id="PR00368">
    <property type="entry name" value="FADPNR"/>
</dbReference>
<dbReference type="Pfam" id="PF07992">
    <property type="entry name" value="Pyr_redox_2"/>
    <property type="match status" value="1"/>
</dbReference>